<evidence type="ECO:0000313" key="5">
    <source>
        <dbReference type="Proteomes" id="UP000483286"/>
    </source>
</evidence>
<dbReference type="InterPro" id="IPR050469">
    <property type="entry name" value="Diguanylate_Cyclase"/>
</dbReference>
<keyword evidence="5" id="KW-1185">Reference proteome</keyword>
<dbReference type="PANTHER" id="PTHR45138">
    <property type="entry name" value="REGULATORY COMPONENTS OF SENSORY TRANSDUCTION SYSTEM"/>
    <property type="match status" value="1"/>
</dbReference>
<dbReference type="InterPro" id="IPR043128">
    <property type="entry name" value="Rev_trsase/Diguanyl_cyclase"/>
</dbReference>
<keyword evidence="2" id="KW-0812">Transmembrane</keyword>
<protein>
    <submittedName>
        <fullName evidence="4">Diguanylate cyclase</fullName>
    </submittedName>
</protein>
<feature type="region of interest" description="Disordered" evidence="1">
    <location>
        <begin position="1"/>
        <end position="29"/>
    </location>
</feature>
<sequence length="387" mass="42100">MQGTDIKDWKGRGAGHHSERDGQRRATASGRRCAAGVAWRGRVTADSLPQRLHRSRLFAVTTVSLAYMAYALLTAVIDPPGAFPAAFDVPKYWAALLALATLVGVLLFPAYLRRIYMVTSLGYLLVALVEIPRAVAWGEMPMHLTLWLMMNVLVSYVVFGSRYGTWLNGMSIAVMLVSVVVNGPIAAPNLVDWVTASIVMASTGLIGFVLVSFIENNLVRHREDNERLRAARMDAVTEVLGRGAIEEELERAAQHAAQARTPLSIIMTDIDHFKRVNDDHGHATGDDVLRATAKRLRRSVSGSGGLVGRWGGEEFIVLLPGVARTDALKVAERLRSEVSAEAVAGLHITASFGVAAMRGAHDSIDELFSRADSALYHAKRAGRNVVR</sequence>
<feature type="transmembrane region" description="Helical" evidence="2">
    <location>
        <begin position="115"/>
        <end position="135"/>
    </location>
</feature>
<keyword evidence="2" id="KW-1133">Transmembrane helix</keyword>
<proteinExistence type="predicted"/>
<feature type="transmembrane region" description="Helical" evidence="2">
    <location>
        <begin position="166"/>
        <end position="187"/>
    </location>
</feature>
<feature type="transmembrane region" description="Helical" evidence="2">
    <location>
        <begin position="141"/>
        <end position="159"/>
    </location>
</feature>
<dbReference type="PROSITE" id="PS50887">
    <property type="entry name" value="GGDEF"/>
    <property type="match status" value="1"/>
</dbReference>
<dbReference type="Gene3D" id="3.30.70.270">
    <property type="match status" value="1"/>
</dbReference>
<feature type="compositionally biased region" description="Basic and acidic residues" evidence="1">
    <location>
        <begin position="1"/>
        <end position="24"/>
    </location>
</feature>
<evidence type="ECO:0000256" key="1">
    <source>
        <dbReference type="SAM" id="MobiDB-lite"/>
    </source>
</evidence>
<feature type="transmembrane region" description="Helical" evidence="2">
    <location>
        <begin position="89"/>
        <end position="108"/>
    </location>
</feature>
<dbReference type="PANTHER" id="PTHR45138:SF9">
    <property type="entry name" value="DIGUANYLATE CYCLASE DGCM-RELATED"/>
    <property type="match status" value="1"/>
</dbReference>
<comment type="caution">
    <text evidence="4">The sequence shown here is derived from an EMBL/GenBank/DDBJ whole genome shotgun (WGS) entry which is preliminary data.</text>
</comment>
<dbReference type="EMBL" id="WQLB01000008">
    <property type="protein sequence ID" value="MVN86728.1"/>
    <property type="molecule type" value="Genomic_DNA"/>
</dbReference>
<evidence type="ECO:0000256" key="2">
    <source>
        <dbReference type="SAM" id="Phobius"/>
    </source>
</evidence>
<feature type="domain" description="GGDEF" evidence="3">
    <location>
        <begin position="261"/>
        <end position="387"/>
    </location>
</feature>
<dbReference type="GO" id="GO:0043709">
    <property type="term" value="P:cell adhesion involved in single-species biofilm formation"/>
    <property type="evidence" value="ECO:0007669"/>
    <property type="project" value="TreeGrafter"/>
</dbReference>
<evidence type="ECO:0000259" key="3">
    <source>
        <dbReference type="PROSITE" id="PS50887"/>
    </source>
</evidence>
<feature type="transmembrane region" description="Helical" evidence="2">
    <location>
        <begin position="57"/>
        <end position="77"/>
    </location>
</feature>
<accession>A0A7C9HY32</accession>
<dbReference type="InterPro" id="IPR029787">
    <property type="entry name" value="Nucleotide_cyclase"/>
</dbReference>
<dbReference type="SUPFAM" id="SSF55073">
    <property type="entry name" value="Nucleotide cyclase"/>
    <property type="match status" value="1"/>
</dbReference>
<dbReference type="InterPro" id="IPR000160">
    <property type="entry name" value="GGDEF_dom"/>
</dbReference>
<evidence type="ECO:0000313" key="4">
    <source>
        <dbReference type="EMBL" id="MVN86728.1"/>
    </source>
</evidence>
<dbReference type="AlphaFoldDB" id="A0A7C9HY32"/>
<dbReference type="Pfam" id="PF00990">
    <property type="entry name" value="GGDEF"/>
    <property type="match status" value="1"/>
</dbReference>
<name>A0A7C9HY32_9DEIO</name>
<organism evidence="4 5">
    <name type="scientific">Deinococcus arboris</name>
    <dbReference type="NCBI Taxonomy" id="2682977"/>
    <lineage>
        <taxon>Bacteria</taxon>
        <taxon>Thermotogati</taxon>
        <taxon>Deinococcota</taxon>
        <taxon>Deinococci</taxon>
        <taxon>Deinococcales</taxon>
        <taxon>Deinococcaceae</taxon>
        <taxon>Deinococcus</taxon>
    </lineage>
</organism>
<gene>
    <name evidence="4" type="ORF">GO986_08120</name>
</gene>
<dbReference type="NCBIfam" id="TIGR00254">
    <property type="entry name" value="GGDEF"/>
    <property type="match status" value="1"/>
</dbReference>
<dbReference type="GO" id="GO:1902201">
    <property type="term" value="P:negative regulation of bacterial-type flagellum-dependent cell motility"/>
    <property type="evidence" value="ECO:0007669"/>
    <property type="project" value="TreeGrafter"/>
</dbReference>
<reference evidence="4 5" key="1">
    <citation type="submission" date="2019-12" db="EMBL/GenBank/DDBJ databases">
        <title>Deinococcus sp. HMF7620 Genome sequencing and assembly.</title>
        <authorList>
            <person name="Kang H."/>
            <person name="Kim H."/>
            <person name="Joh K."/>
        </authorList>
    </citation>
    <scope>NUCLEOTIDE SEQUENCE [LARGE SCALE GENOMIC DNA]</scope>
    <source>
        <strain evidence="4 5">HMF7620</strain>
    </source>
</reference>
<dbReference type="FunFam" id="3.30.70.270:FF:000001">
    <property type="entry name" value="Diguanylate cyclase domain protein"/>
    <property type="match status" value="1"/>
</dbReference>
<dbReference type="SMART" id="SM00267">
    <property type="entry name" value="GGDEF"/>
    <property type="match status" value="1"/>
</dbReference>
<dbReference type="GO" id="GO:0052621">
    <property type="term" value="F:diguanylate cyclase activity"/>
    <property type="evidence" value="ECO:0007669"/>
    <property type="project" value="TreeGrafter"/>
</dbReference>
<feature type="transmembrane region" description="Helical" evidence="2">
    <location>
        <begin position="193"/>
        <end position="214"/>
    </location>
</feature>
<keyword evidence="2" id="KW-0472">Membrane</keyword>
<dbReference type="CDD" id="cd01949">
    <property type="entry name" value="GGDEF"/>
    <property type="match status" value="1"/>
</dbReference>
<dbReference type="Proteomes" id="UP000483286">
    <property type="component" value="Unassembled WGS sequence"/>
</dbReference>
<dbReference type="GO" id="GO:0005886">
    <property type="term" value="C:plasma membrane"/>
    <property type="evidence" value="ECO:0007669"/>
    <property type="project" value="TreeGrafter"/>
</dbReference>